<dbReference type="PROSITE" id="PS51057">
    <property type="entry name" value="PAIRED_2"/>
    <property type="match status" value="1"/>
</dbReference>
<dbReference type="OrthoDB" id="3225452at2759"/>
<feature type="domain" description="Paired" evidence="8">
    <location>
        <begin position="1"/>
        <end position="126"/>
    </location>
</feature>
<name>A0A8T2N478_9TELE</name>
<comment type="caution">
    <text evidence="10">The sequence shown here is derived from an EMBL/GenBank/DDBJ whole genome shotgun (WGS) entry which is preliminary data.</text>
</comment>
<evidence type="ECO:0000256" key="2">
    <source>
        <dbReference type="ARBA" id="ARBA00022473"/>
    </source>
</evidence>
<dbReference type="GO" id="GO:0030902">
    <property type="term" value="P:hindbrain development"/>
    <property type="evidence" value="ECO:0007669"/>
    <property type="project" value="UniProtKB-ARBA"/>
</dbReference>
<evidence type="ECO:0000313" key="9">
    <source>
        <dbReference type="EMBL" id="KAG9329749.1"/>
    </source>
</evidence>
<dbReference type="GO" id="GO:0009952">
    <property type="term" value="P:anterior/posterior pattern specification"/>
    <property type="evidence" value="ECO:0007669"/>
    <property type="project" value="UniProtKB-ARBA"/>
</dbReference>
<keyword evidence="7" id="KW-0539">Nucleus</keyword>
<reference evidence="10" key="1">
    <citation type="thesis" date="2021" institute="BYU ScholarsArchive" country="Provo, UT, USA">
        <title>Applications of and Algorithms for Genome Assembly and Genomic Analyses with an Emphasis on Marine Teleosts.</title>
        <authorList>
            <person name="Pickett B.D."/>
        </authorList>
    </citation>
    <scope>NUCLEOTIDE SEQUENCE</scope>
    <source>
        <strain evidence="10">HI-2016</strain>
    </source>
</reference>
<dbReference type="EMBL" id="JAFBMS010000948">
    <property type="protein sequence ID" value="KAG9329749.1"/>
    <property type="molecule type" value="Genomic_DNA"/>
</dbReference>
<dbReference type="SMART" id="SM00351">
    <property type="entry name" value="PAX"/>
    <property type="match status" value="1"/>
</dbReference>
<evidence type="ECO:0000259" key="8">
    <source>
        <dbReference type="PROSITE" id="PS51057"/>
    </source>
</evidence>
<evidence type="ECO:0000313" key="11">
    <source>
        <dbReference type="Proteomes" id="UP000824540"/>
    </source>
</evidence>
<evidence type="ECO:0000256" key="3">
    <source>
        <dbReference type="ARBA" id="ARBA00022724"/>
    </source>
</evidence>
<evidence type="ECO:0000256" key="1">
    <source>
        <dbReference type="ARBA" id="ARBA00004123"/>
    </source>
</evidence>
<dbReference type="InterPro" id="IPR009057">
    <property type="entry name" value="Homeodomain-like_sf"/>
</dbReference>
<dbReference type="GO" id="GO:0000978">
    <property type="term" value="F:RNA polymerase II cis-regulatory region sequence-specific DNA binding"/>
    <property type="evidence" value="ECO:0007669"/>
    <property type="project" value="TreeGrafter"/>
</dbReference>
<keyword evidence="3" id="KW-0563">Paired box</keyword>
<feature type="non-terminal residue" evidence="10">
    <location>
        <position position="1"/>
    </location>
</feature>
<evidence type="ECO:0000256" key="7">
    <source>
        <dbReference type="ARBA" id="ARBA00023242"/>
    </source>
</evidence>
<dbReference type="Pfam" id="PF00292">
    <property type="entry name" value="PAX"/>
    <property type="match status" value="1"/>
</dbReference>
<sequence>PGCVNQLGGVFLNGKPLPTCKRRQIVELASEGARPSEISRILQVSNGCVSKILDRYHRTGLLCPKAIGGSKPRLLTPEVIAKISQYKCENPTIFAWEIQAKLLAEKVCKVDRVPSVSSVNRILRSLHLHTGSLGLHTFPPEYTRHSGNATERGHGARNDWLSERSALSSRGCPLKSARNRNRTVFSQKQCEVLEQ</sequence>
<keyword evidence="11" id="KW-1185">Reference proteome</keyword>
<dbReference type="PANTHER" id="PTHR45636:SF47">
    <property type="entry name" value="PAIRED BOX PROTEIN PAX-4"/>
    <property type="match status" value="1"/>
</dbReference>
<dbReference type="GO" id="GO:0000981">
    <property type="term" value="F:DNA-binding transcription factor activity, RNA polymerase II-specific"/>
    <property type="evidence" value="ECO:0007669"/>
    <property type="project" value="TreeGrafter"/>
</dbReference>
<dbReference type="EMBL" id="JAFBMS010000127">
    <property type="protein sequence ID" value="KAG9335229.1"/>
    <property type="molecule type" value="Genomic_DNA"/>
</dbReference>
<evidence type="ECO:0000256" key="6">
    <source>
        <dbReference type="ARBA" id="ARBA00023163"/>
    </source>
</evidence>
<dbReference type="Proteomes" id="UP000824540">
    <property type="component" value="Unassembled WGS sequence"/>
</dbReference>
<evidence type="ECO:0000256" key="4">
    <source>
        <dbReference type="ARBA" id="ARBA00023015"/>
    </source>
</evidence>
<dbReference type="InterPro" id="IPR043565">
    <property type="entry name" value="PAX_fam"/>
</dbReference>
<gene>
    <name evidence="10" type="ORF">JZ751_005585</name>
    <name evidence="9" type="ORF">JZ751_029794</name>
</gene>
<evidence type="ECO:0000256" key="5">
    <source>
        <dbReference type="ARBA" id="ARBA00023125"/>
    </source>
</evidence>
<dbReference type="PRINTS" id="PR00027">
    <property type="entry name" value="PAIREDBOX"/>
</dbReference>
<accession>A0A8T2N478</accession>
<feature type="non-terminal residue" evidence="10">
    <location>
        <position position="195"/>
    </location>
</feature>
<keyword evidence="6" id="KW-0804">Transcription</keyword>
<comment type="subcellular location">
    <subcellularLocation>
        <location evidence="1">Nucleus</location>
    </subcellularLocation>
</comment>
<dbReference type="AlphaFoldDB" id="A0A8T2N478"/>
<evidence type="ECO:0000313" key="10">
    <source>
        <dbReference type="EMBL" id="KAG9335229.1"/>
    </source>
</evidence>
<organism evidence="10 11">
    <name type="scientific">Albula glossodonta</name>
    <name type="common">roundjaw bonefish</name>
    <dbReference type="NCBI Taxonomy" id="121402"/>
    <lineage>
        <taxon>Eukaryota</taxon>
        <taxon>Metazoa</taxon>
        <taxon>Chordata</taxon>
        <taxon>Craniata</taxon>
        <taxon>Vertebrata</taxon>
        <taxon>Euteleostomi</taxon>
        <taxon>Actinopterygii</taxon>
        <taxon>Neopterygii</taxon>
        <taxon>Teleostei</taxon>
        <taxon>Albuliformes</taxon>
        <taxon>Albulidae</taxon>
        <taxon>Albula</taxon>
    </lineage>
</organism>
<dbReference type="SUPFAM" id="SSF46689">
    <property type="entry name" value="Homeodomain-like"/>
    <property type="match status" value="1"/>
</dbReference>
<keyword evidence="4" id="KW-0805">Transcription regulation</keyword>
<dbReference type="Gene3D" id="1.10.10.10">
    <property type="entry name" value="Winged helix-like DNA-binding domain superfamily/Winged helix DNA-binding domain"/>
    <property type="match status" value="2"/>
</dbReference>
<dbReference type="InterPro" id="IPR001523">
    <property type="entry name" value="Paired_dom"/>
</dbReference>
<keyword evidence="2" id="KW-0217">Developmental protein</keyword>
<proteinExistence type="predicted"/>
<dbReference type="GO" id="GO:0048593">
    <property type="term" value="P:camera-type eye morphogenesis"/>
    <property type="evidence" value="ECO:0007669"/>
    <property type="project" value="UniProtKB-ARBA"/>
</dbReference>
<dbReference type="GO" id="GO:0005634">
    <property type="term" value="C:nucleus"/>
    <property type="evidence" value="ECO:0007669"/>
    <property type="project" value="UniProtKB-SubCell"/>
</dbReference>
<dbReference type="FunFam" id="1.10.10.10:FF:000003">
    <property type="entry name" value="Paired box protein Pax-6"/>
    <property type="match status" value="1"/>
</dbReference>
<dbReference type="InterPro" id="IPR036388">
    <property type="entry name" value="WH-like_DNA-bd_sf"/>
</dbReference>
<protein>
    <recommendedName>
        <fullName evidence="8">Paired domain-containing protein</fullName>
    </recommendedName>
</protein>
<dbReference type="PANTHER" id="PTHR45636">
    <property type="entry name" value="PAIRED BOX PROTEIN PAX-6-RELATED-RELATED"/>
    <property type="match status" value="1"/>
</dbReference>
<keyword evidence="5" id="KW-0238">DNA-binding</keyword>